<evidence type="ECO:0000256" key="2">
    <source>
        <dbReference type="ARBA" id="ARBA00022692"/>
    </source>
</evidence>
<comment type="subcellular location">
    <subcellularLocation>
        <location evidence="1">Membrane</location>
        <topology evidence="1">Multi-pass membrane protein</topology>
    </subcellularLocation>
</comment>
<dbReference type="GO" id="GO:0016020">
    <property type="term" value="C:membrane"/>
    <property type="evidence" value="ECO:0007669"/>
    <property type="project" value="UniProtKB-SubCell"/>
</dbReference>
<feature type="transmembrane region" description="Helical" evidence="5">
    <location>
        <begin position="72"/>
        <end position="92"/>
    </location>
</feature>
<evidence type="ECO:0000256" key="3">
    <source>
        <dbReference type="ARBA" id="ARBA00022989"/>
    </source>
</evidence>
<dbReference type="KEGG" id="ang:An09g01940"/>
<evidence type="ECO:0000256" key="5">
    <source>
        <dbReference type="SAM" id="Phobius"/>
    </source>
</evidence>
<feature type="transmembrane region" description="Helical" evidence="5">
    <location>
        <begin position="12"/>
        <end position="35"/>
    </location>
</feature>
<reference evidence="6" key="2">
    <citation type="submission" date="2025-08" db="UniProtKB">
        <authorList>
            <consortium name="RefSeq"/>
        </authorList>
    </citation>
    <scope>IDENTIFICATION</scope>
</reference>
<evidence type="ECO:0000256" key="4">
    <source>
        <dbReference type="ARBA" id="ARBA00023136"/>
    </source>
</evidence>
<feature type="transmembrane region" description="Helical" evidence="5">
    <location>
        <begin position="120"/>
        <end position="140"/>
    </location>
</feature>
<keyword evidence="3 5" id="KW-1133">Transmembrane helix</keyword>
<name>A0AAJ6QE21_ASPNG</name>
<dbReference type="AlphaFoldDB" id="A0AAJ6QE21"/>
<dbReference type="PANTHER" id="PTHR31465">
    <property type="entry name" value="PROTEIN RTA1-RELATED"/>
    <property type="match status" value="1"/>
</dbReference>
<organism evidence="6">
    <name type="scientific">Aspergillus niger</name>
    <dbReference type="NCBI Taxonomy" id="5061"/>
    <lineage>
        <taxon>Eukaryota</taxon>
        <taxon>Fungi</taxon>
        <taxon>Dikarya</taxon>
        <taxon>Ascomycota</taxon>
        <taxon>Pezizomycotina</taxon>
        <taxon>Eurotiomycetes</taxon>
        <taxon>Eurotiomycetidae</taxon>
        <taxon>Eurotiales</taxon>
        <taxon>Aspergillaceae</taxon>
        <taxon>Aspergillus</taxon>
        <taxon>Aspergillus subgen. Circumdati</taxon>
    </lineage>
</organism>
<dbReference type="Pfam" id="PF04479">
    <property type="entry name" value="RTA1"/>
    <property type="match status" value="1"/>
</dbReference>
<dbReference type="InterPro" id="IPR007568">
    <property type="entry name" value="RTA1"/>
</dbReference>
<evidence type="ECO:0000313" key="6">
    <source>
        <dbReference type="RefSeq" id="XP_001393509.3"/>
    </source>
</evidence>
<feature type="transmembrane region" description="Helical" evidence="5">
    <location>
        <begin position="290"/>
        <end position="308"/>
    </location>
</feature>
<gene>
    <name evidence="6" type="ORF">An09g01940</name>
</gene>
<dbReference type="PANTHER" id="PTHR31465:SF1">
    <property type="entry name" value="PROTEIN RTA1-RELATED"/>
    <property type="match status" value="1"/>
</dbReference>
<sequence>MASTQCELYMYTPSLALAIIGVILFSALTTIHLYRMIESKAWFGIFFVLGGLAELIGHTARSFSTQDVCDRGAYGVQSVALLMGPTLIMFSVNMTQSEFVNVLDAEKFCLLPLAWQRGVYPAMNAILMVIQLVGGCMTISSSSETVATGTKLSVALFVVQTIFWGFTMAENICMSYRLGRHPTTASSCVLANWKTWNQLIPLAGYIIATGRNIMRLTMAGGIEFLVDYEWPSYAFDGYQMVVVLGAWGIWYLPGKCRELSTRAVLNVIDTISFSYPLQQFIFALVSLSPYYFFLLSIFISGGLKARLYHHRI</sequence>
<keyword evidence="2 5" id="KW-0812">Transmembrane</keyword>
<keyword evidence="4 5" id="KW-0472">Membrane</keyword>
<proteinExistence type="predicted"/>
<dbReference type="RefSeq" id="XP_001393509.3">
    <property type="nucleotide sequence ID" value="XM_001393472.3"/>
</dbReference>
<reference evidence="6" key="1">
    <citation type="submission" date="2025-02" db="EMBL/GenBank/DDBJ databases">
        <authorList>
            <consortium name="NCBI Genome Project"/>
        </authorList>
    </citation>
    <scope>NUCLEOTIDE SEQUENCE</scope>
</reference>
<protein>
    <submittedName>
        <fullName evidence="6">Uncharacterized protein</fullName>
    </submittedName>
</protein>
<feature type="transmembrane region" description="Helical" evidence="5">
    <location>
        <begin position="41"/>
        <end position="60"/>
    </location>
</feature>
<dbReference type="VEuPathDB" id="FungiDB:An09g01940"/>
<accession>A0AAJ6QE21</accession>
<evidence type="ECO:0000256" key="1">
    <source>
        <dbReference type="ARBA" id="ARBA00004141"/>
    </source>
</evidence>
<feature type="transmembrane region" description="Helical" evidence="5">
    <location>
        <begin position="152"/>
        <end position="169"/>
    </location>
</feature>
<dbReference type="GeneID" id="4983725"/>